<dbReference type="GO" id="GO:0016020">
    <property type="term" value="C:membrane"/>
    <property type="evidence" value="ECO:0007669"/>
    <property type="project" value="UniProtKB-SubCell"/>
</dbReference>
<keyword evidence="5 8" id="KW-0812">Transmembrane</keyword>
<feature type="transmembrane region" description="Helical" evidence="8">
    <location>
        <begin position="253"/>
        <end position="275"/>
    </location>
</feature>
<evidence type="ECO:0000256" key="5">
    <source>
        <dbReference type="ARBA" id="ARBA00022692"/>
    </source>
</evidence>
<dbReference type="Proteomes" id="UP000772434">
    <property type="component" value="Unassembled WGS sequence"/>
</dbReference>
<feature type="transmembrane region" description="Helical" evidence="8">
    <location>
        <begin position="179"/>
        <end position="208"/>
    </location>
</feature>
<gene>
    <name evidence="10" type="ORF">BDP27DRAFT_1329129</name>
</gene>
<feature type="transmembrane region" description="Helical" evidence="8">
    <location>
        <begin position="62"/>
        <end position="84"/>
    </location>
</feature>
<keyword evidence="7 8" id="KW-0472">Membrane</keyword>
<evidence type="ECO:0000256" key="7">
    <source>
        <dbReference type="ARBA" id="ARBA00023136"/>
    </source>
</evidence>
<reference evidence="10" key="1">
    <citation type="submission" date="2020-11" db="EMBL/GenBank/DDBJ databases">
        <authorList>
            <consortium name="DOE Joint Genome Institute"/>
            <person name="Ahrendt S."/>
            <person name="Riley R."/>
            <person name="Andreopoulos W."/>
            <person name="Labutti K."/>
            <person name="Pangilinan J."/>
            <person name="Ruiz-Duenas F.J."/>
            <person name="Barrasa J.M."/>
            <person name="Sanchez-Garcia M."/>
            <person name="Camarero S."/>
            <person name="Miyauchi S."/>
            <person name="Serrano A."/>
            <person name="Linde D."/>
            <person name="Babiker R."/>
            <person name="Drula E."/>
            <person name="Ayuso-Fernandez I."/>
            <person name="Pacheco R."/>
            <person name="Padilla G."/>
            <person name="Ferreira P."/>
            <person name="Barriuso J."/>
            <person name="Kellner H."/>
            <person name="Castanera R."/>
            <person name="Alfaro M."/>
            <person name="Ramirez L."/>
            <person name="Pisabarro A.G."/>
            <person name="Kuo A."/>
            <person name="Tritt A."/>
            <person name="Lipzen A."/>
            <person name="He G."/>
            <person name="Yan M."/>
            <person name="Ng V."/>
            <person name="Cullen D."/>
            <person name="Martin F."/>
            <person name="Rosso M.-N."/>
            <person name="Henrissat B."/>
            <person name="Hibbett D."/>
            <person name="Martinez A.T."/>
            <person name="Grigoriev I.V."/>
        </authorList>
    </citation>
    <scope>NUCLEOTIDE SEQUENCE</scope>
    <source>
        <strain evidence="10">AH 40177</strain>
    </source>
</reference>
<dbReference type="AlphaFoldDB" id="A0A9P5PPT3"/>
<dbReference type="GO" id="GO:0008374">
    <property type="term" value="F:O-acyltransferase activity"/>
    <property type="evidence" value="ECO:0007669"/>
    <property type="project" value="InterPro"/>
</dbReference>
<feature type="transmembrane region" description="Helical" evidence="8">
    <location>
        <begin position="220"/>
        <end position="241"/>
    </location>
</feature>
<comment type="caution">
    <text evidence="10">The sequence shown here is derived from an EMBL/GenBank/DDBJ whole genome shotgun (WGS) entry which is preliminary data.</text>
</comment>
<evidence type="ECO:0000313" key="10">
    <source>
        <dbReference type="EMBL" id="KAF9067196.1"/>
    </source>
</evidence>
<feature type="transmembrane region" description="Helical" evidence="8">
    <location>
        <begin position="116"/>
        <end position="144"/>
    </location>
</feature>
<dbReference type="InterPro" id="IPR044851">
    <property type="entry name" value="Wax_synthase"/>
</dbReference>
<evidence type="ECO:0000256" key="1">
    <source>
        <dbReference type="ARBA" id="ARBA00004141"/>
    </source>
</evidence>
<dbReference type="Pfam" id="PF13813">
    <property type="entry name" value="MBOAT_2"/>
    <property type="match status" value="1"/>
</dbReference>
<keyword evidence="11" id="KW-1185">Reference proteome</keyword>
<evidence type="ECO:0000259" key="9">
    <source>
        <dbReference type="Pfam" id="PF13813"/>
    </source>
</evidence>
<evidence type="ECO:0000256" key="3">
    <source>
        <dbReference type="ARBA" id="ARBA00007282"/>
    </source>
</evidence>
<comment type="similarity">
    <text evidence="3">Belongs to the wax synthase family.</text>
</comment>
<keyword evidence="4 10" id="KW-0808">Transferase</keyword>
<dbReference type="InterPro" id="IPR032805">
    <property type="entry name" value="Wax_synthase_dom"/>
</dbReference>
<evidence type="ECO:0000313" key="11">
    <source>
        <dbReference type="Proteomes" id="UP000772434"/>
    </source>
</evidence>
<evidence type="ECO:0000256" key="4">
    <source>
        <dbReference type="ARBA" id="ARBA00022679"/>
    </source>
</evidence>
<sequence>MTAIALKSTLWSLSIKPFKRKGGTNLLLNASDLALGLRGIGWNWSQVHLAPETRPTSSKTTFVLWTLASLCLHIPVFDALHYAVQSFGPTTFGTINGGSIFDDTLSPLLRYSRSTFISFLSGLVIYCAIRITYDVATVFGIVVLRQHPTQWPPIFNSPWRATSLSQFWSKRWHQLFRDFFVGVGGVPMTYMFGRIGGVLGTFFISGLLHDVGLWGMGKGSDAVCMIGFFIMMGFGVILEGFWRKVTGHRVDGWIGWIWMCTWLLGWLNLLVNAWAAKGLIGSLFIPDAQRLPVKIFGPLS</sequence>
<dbReference type="PANTHER" id="PTHR31595">
    <property type="entry name" value="LONG-CHAIN-ALCOHOL O-FATTY-ACYLTRANSFERASE 3-RELATED"/>
    <property type="match status" value="1"/>
</dbReference>
<dbReference type="EMBL" id="JADNRY010000076">
    <property type="protein sequence ID" value="KAF9067196.1"/>
    <property type="molecule type" value="Genomic_DNA"/>
</dbReference>
<evidence type="ECO:0000256" key="2">
    <source>
        <dbReference type="ARBA" id="ARBA00005179"/>
    </source>
</evidence>
<accession>A0A9P5PPT3</accession>
<protein>
    <submittedName>
        <fullName evidence="10">Membrane bound O-acyl transferase family-domain-containing protein</fullName>
    </submittedName>
</protein>
<proteinExistence type="inferred from homology"/>
<evidence type="ECO:0000256" key="8">
    <source>
        <dbReference type="SAM" id="Phobius"/>
    </source>
</evidence>
<comment type="subcellular location">
    <subcellularLocation>
        <location evidence="1">Membrane</location>
        <topology evidence="1">Multi-pass membrane protein</topology>
    </subcellularLocation>
</comment>
<dbReference type="OrthoDB" id="1077582at2759"/>
<name>A0A9P5PPT3_9AGAR</name>
<keyword evidence="6 8" id="KW-1133">Transmembrane helix</keyword>
<feature type="domain" description="Wax synthase" evidence="9">
    <location>
        <begin position="151"/>
        <end position="230"/>
    </location>
</feature>
<dbReference type="GO" id="GO:0006629">
    <property type="term" value="P:lipid metabolic process"/>
    <property type="evidence" value="ECO:0007669"/>
    <property type="project" value="InterPro"/>
</dbReference>
<evidence type="ECO:0000256" key="6">
    <source>
        <dbReference type="ARBA" id="ARBA00022989"/>
    </source>
</evidence>
<comment type="pathway">
    <text evidence="2">Secondary metabolite biosynthesis.</text>
</comment>
<organism evidence="10 11">
    <name type="scientific">Rhodocollybia butyracea</name>
    <dbReference type="NCBI Taxonomy" id="206335"/>
    <lineage>
        <taxon>Eukaryota</taxon>
        <taxon>Fungi</taxon>
        <taxon>Dikarya</taxon>
        <taxon>Basidiomycota</taxon>
        <taxon>Agaricomycotina</taxon>
        <taxon>Agaricomycetes</taxon>
        <taxon>Agaricomycetidae</taxon>
        <taxon>Agaricales</taxon>
        <taxon>Marasmiineae</taxon>
        <taxon>Omphalotaceae</taxon>
        <taxon>Rhodocollybia</taxon>
    </lineage>
</organism>
<dbReference type="PANTHER" id="PTHR31595:SF57">
    <property type="entry name" value="OS04G0481900 PROTEIN"/>
    <property type="match status" value="1"/>
</dbReference>